<dbReference type="GO" id="GO:0009055">
    <property type="term" value="F:electron transfer activity"/>
    <property type="evidence" value="ECO:0007669"/>
    <property type="project" value="InterPro"/>
</dbReference>
<dbReference type="InterPro" id="IPR029039">
    <property type="entry name" value="Flavoprotein-like_sf"/>
</dbReference>
<dbReference type="Gene3D" id="3.60.15.10">
    <property type="entry name" value="Ribonuclease Z/Hydroxyacylglutathione hydrolase-like"/>
    <property type="match status" value="1"/>
</dbReference>
<dbReference type="InterPro" id="IPR001279">
    <property type="entry name" value="Metallo-B-lactamas"/>
</dbReference>
<organism evidence="7 8">
    <name type="scientific">Holdemania filiformis</name>
    <dbReference type="NCBI Taxonomy" id="61171"/>
    <lineage>
        <taxon>Bacteria</taxon>
        <taxon>Bacillati</taxon>
        <taxon>Bacillota</taxon>
        <taxon>Erysipelotrichia</taxon>
        <taxon>Erysipelotrichales</taxon>
        <taxon>Erysipelotrichaceae</taxon>
        <taxon>Holdemania</taxon>
    </lineage>
</organism>
<dbReference type="GO" id="GO:0046872">
    <property type="term" value="F:metal ion binding"/>
    <property type="evidence" value="ECO:0007669"/>
    <property type="project" value="InterPro"/>
</dbReference>
<dbReference type="InterPro" id="IPR008254">
    <property type="entry name" value="Flavodoxin/NO_synth"/>
</dbReference>
<dbReference type="InterPro" id="IPR051285">
    <property type="entry name" value="NADH_oxidoreductase_modular"/>
</dbReference>
<evidence type="ECO:0000256" key="1">
    <source>
        <dbReference type="ARBA" id="ARBA00001962"/>
    </source>
</evidence>
<evidence type="ECO:0000313" key="7">
    <source>
        <dbReference type="EMBL" id="RGR69227.1"/>
    </source>
</evidence>
<evidence type="ECO:0000256" key="5">
    <source>
        <dbReference type="ARBA" id="ARBA00023004"/>
    </source>
</evidence>
<dbReference type="EMBL" id="QRUP01000024">
    <property type="protein sequence ID" value="RGR69227.1"/>
    <property type="molecule type" value="Genomic_DNA"/>
</dbReference>
<evidence type="ECO:0000256" key="4">
    <source>
        <dbReference type="ARBA" id="ARBA00022982"/>
    </source>
</evidence>
<evidence type="ECO:0000256" key="3">
    <source>
        <dbReference type="ARBA" id="ARBA00022448"/>
    </source>
</evidence>
<keyword evidence="4" id="KW-0249">Electron transport</keyword>
<keyword evidence="5" id="KW-0408">Iron</keyword>
<evidence type="ECO:0000256" key="2">
    <source>
        <dbReference type="ARBA" id="ARBA00007121"/>
    </source>
</evidence>
<dbReference type="PANTHER" id="PTHR32145:SF11">
    <property type="entry name" value="DIFLAVIN FLAVOPROTEIN A 2-RELATED"/>
    <property type="match status" value="1"/>
</dbReference>
<dbReference type="GO" id="GO:0016651">
    <property type="term" value="F:oxidoreductase activity, acting on NAD(P)H"/>
    <property type="evidence" value="ECO:0007669"/>
    <property type="project" value="UniProtKB-ARBA"/>
</dbReference>
<comment type="caution">
    <text evidence="7">The sequence shown here is derived from an EMBL/GenBank/DDBJ whole genome shotgun (WGS) entry which is preliminary data.</text>
</comment>
<dbReference type="InterPro" id="IPR016440">
    <property type="entry name" value="Rubredoxin-O_OxRdtase"/>
</dbReference>
<dbReference type="GeneID" id="83016740"/>
<name>A0A412FM43_9FIRM</name>
<proteinExistence type="inferred from homology"/>
<dbReference type="Pfam" id="PF19583">
    <property type="entry name" value="ODP"/>
    <property type="match status" value="1"/>
</dbReference>
<dbReference type="SUPFAM" id="SSF56281">
    <property type="entry name" value="Metallo-hydrolase/oxidoreductase"/>
    <property type="match status" value="1"/>
</dbReference>
<dbReference type="InterPro" id="IPR045761">
    <property type="entry name" value="ODP_dom"/>
</dbReference>
<dbReference type="PROSITE" id="PS50902">
    <property type="entry name" value="FLAVODOXIN_LIKE"/>
    <property type="match status" value="1"/>
</dbReference>
<dbReference type="RefSeq" id="WP_117895931.1">
    <property type="nucleotide sequence ID" value="NZ_CABJCV010000024.1"/>
</dbReference>
<protein>
    <submittedName>
        <fullName evidence="7">FprA family A-type flavoprotein</fullName>
    </submittedName>
</protein>
<dbReference type="PANTHER" id="PTHR32145">
    <property type="entry name" value="DIFLAVIN FLAVOPROTEIN A 2-RELATED"/>
    <property type="match status" value="1"/>
</dbReference>
<dbReference type="Gene3D" id="3.40.50.360">
    <property type="match status" value="1"/>
</dbReference>
<keyword evidence="3" id="KW-0813">Transport</keyword>
<dbReference type="InterPro" id="IPR036866">
    <property type="entry name" value="RibonucZ/Hydroxyglut_hydro"/>
</dbReference>
<feature type="domain" description="Flavodoxin-like" evidence="6">
    <location>
        <begin position="254"/>
        <end position="395"/>
    </location>
</feature>
<sequence length="397" mass="44516">MAIHQQLTNDLTWVGVQDPQLKVFDIIMETEYGTTYNAYLLKGLEKTALIETVKLPFFDEFRKHIEAVLPIAQIDYLIVNHTEPDHAGSIARLLEINPDLTVVGSPAALQFLKEIVNQDFRSLIAKEGMTLDLGGKTLQLIMAPNLHWPDTMYTLVQEDGILFTCDSFGAHYAFEGLRVSEVKDHEAYQGALKYYYDHILKPFRPFMRKALDKVEGLDIKMICPGHGPVLDCGLDGIVEQYRQWNVEPQLENKLILAYVSAYGYTEQLAQAIARGIESAGWQAELVELTQTPTAEVVEKLEQARGFLLGSPTILAEALPPVWTLLSYLNPVVHGGKYAAVFGSYGWSGEAFAHLEERLKQLRITVMPALKVRFKPSPAQLAEAEQAGRDWVKQITGE</sequence>
<gene>
    <name evidence="7" type="ORF">DWY25_15170</name>
</gene>
<dbReference type="AlphaFoldDB" id="A0A412FM43"/>
<keyword evidence="8" id="KW-1185">Reference proteome</keyword>
<comment type="similarity">
    <text evidence="2">In the N-terminal section; belongs to the zinc metallo-hydrolase group 3 family.</text>
</comment>
<dbReference type="Proteomes" id="UP000284178">
    <property type="component" value="Unassembled WGS sequence"/>
</dbReference>
<dbReference type="GO" id="GO:0010181">
    <property type="term" value="F:FMN binding"/>
    <property type="evidence" value="ECO:0007669"/>
    <property type="project" value="InterPro"/>
</dbReference>
<reference evidence="7 8" key="1">
    <citation type="submission" date="2018-08" db="EMBL/GenBank/DDBJ databases">
        <title>A genome reference for cultivated species of the human gut microbiota.</title>
        <authorList>
            <person name="Zou Y."/>
            <person name="Xue W."/>
            <person name="Luo G."/>
        </authorList>
    </citation>
    <scope>NUCLEOTIDE SEQUENCE [LARGE SCALE GENOMIC DNA]</scope>
    <source>
        <strain evidence="7 8">AF24-29</strain>
    </source>
</reference>
<evidence type="ECO:0000313" key="8">
    <source>
        <dbReference type="Proteomes" id="UP000284178"/>
    </source>
</evidence>
<dbReference type="SMART" id="SM00849">
    <property type="entry name" value="Lactamase_B"/>
    <property type="match status" value="1"/>
</dbReference>
<evidence type="ECO:0000259" key="6">
    <source>
        <dbReference type="PROSITE" id="PS50902"/>
    </source>
</evidence>
<dbReference type="SUPFAM" id="SSF52218">
    <property type="entry name" value="Flavoproteins"/>
    <property type="match status" value="1"/>
</dbReference>
<dbReference type="Pfam" id="PF00258">
    <property type="entry name" value="Flavodoxin_1"/>
    <property type="match status" value="1"/>
</dbReference>
<dbReference type="CDD" id="cd07709">
    <property type="entry name" value="flavodiiron_proteins_MBL-fold"/>
    <property type="match status" value="1"/>
</dbReference>
<accession>A0A412FM43</accession>
<dbReference type="PIRSF" id="PIRSF005243">
    <property type="entry name" value="ROO"/>
    <property type="match status" value="1"/>
</dbReference>
<comment type="cofactor">
    <cofactor evidence="1">
        <name>Fe cation</name>
        <dbReference type="ChEBI" id="CHEBI:24875"/>
    </cofactor>
</comment>